<dbReference type="PANTHER" id="PTHR11091">
    <property type="entry name" value="OXIDOREDUCTASE-RELATED"/>
    <property type="match status" value="1"/>
</dbReference>
<dbReference type="Proteomes" id="UP000244948">
    <property type="component" value="Unassembled WGS sequence"/>
</dbReference>
<dbReference type="AlphaFoldDB" id="A0A2U2AK60"/>
<dbReference type="Gene3D" id="3.30.1370.60">
    <property type="entry name" value="Hypothetical oxidoreductase yiak, domain 2"/>
    <property type="match status" value="1"/>
</dbReference>
<dbReference type="RefSeq" id="WP_109236411.1">
    <property type="nucleotide sequence ID" value="NZ_BMXZ01000002.1"/>
</dbReference>
<comment type="caution">
    <text evidence="3">The sequence shown here is derived from an EMBL/GenBank/DDBJ whole genome shotgun (WGS) entry which is preliminary data.</text>
</comment>
<dbReference type="InterPro" id="IPR036111">
    <property type="entry name" value="Mal/L-sulfo/L-lacto_DH-like_sf"/>
</dbReference>
<dbReference type="InterPro" id="IPR043144">
    <property type="entry name" value="Mal/L-sulf/L-lact_DH-like_ah"/>
</dbReference>
<evidence type="ECO:0000256" key="1">
    <source>
        <dbReference type="ARBA" id="ARBA00006056"/>
    </source>
</evidence>
<dbReference type="Gene3D" id="1.10.1530.10">
    <property type="match status" value="1"/>
</dbReference>
<dbReference type="SUPFAM" id="SSF89733">
    <property type="entry name" value="L-sulfolactate dehydrogenase-like"/>
    <property type="match status" value="1"/>
</dbReference>
<keyword evidence="4" id="KW-1185">Reference proteome</keyword>
<comment type="similarity">
    <text evidence="1">Belongs to the LDH2/MDH2 oxidoreductase family.</text>
</comment>
<organism evidence="3 4">
    <name type="scientific">Ignatzschineria indica</name>
    <dbReference type="NCBI Taxonomy" id="472583"/>
    <lineage>
        <taxon>Bacteria</taxon>
        <taxon>Pseudomonadati</taxon>
        <taxon>Pseudomonadota</taxon>
        <taxon>Gammaproteobacteria</taxon>
        <taxon>Cardiobacteriales</taxon>
        <taxon>Ignatzschineriaceae</taxon>
        <taxon>Ignatzschineria</taxon>
    </lineage>
</organism>
<evidence type="ECO:0000313" key="4">
    <source>
        <dbReference type="Proteomes" id="UP000244948"/>
    </source>
</evidence>
<keyword evidence="2" id="KW-0560">Oxidoreductase</keyword>
<dbReference type="InterPro" id="IPR003767">
    <property type="entry name" value="Malate/L-lactate_DH-like"/>
</dbReference>
<sequence>MKISIDQLRYLIEEILDSHGFSAPHRDAVVQNLMTAQIADCQSHGVWRVLELIKNLEKGMLNPTAVPKITNSTEAIIRIDCQMTSAQYGHAIGLPLLIQKTKNAGISLLAINHSIHFSALWVELEILAKAGLVGIAMTTSHSWVAPFGGSGPLLGTNPLAFAWPRSNIDRPYIFDFATSAVARGEIQLYAREGKMLPDNLAIDKDGNPTNNPLEALKGSMLTFGSYKGTAISTMIELLAGPLIDDLTSQESQLMAKKGATLPYGGELIIAIDPKKILGDAYKDALLRAENYLNQFNKMGVRLPSERRFSARDKNLREGILSIPKSLITDLKSLKKQQA</sequence>
<protein>
    <submittedName>
        <fullName evidence="3">Oxidoreductase</fullName>
    </submittedName>
</protein>
<dbReference type="PANTHER" id="PTHR11091:SF0">
    <property type="entry name" value="MALATE DEHYDROGENASE"/>
    <property type="match status" value="1"/>
</dbReference>
<gene>
    <name evidence="3" type="ORF">DC082_07340</name>
</gene>
<proteinExistence type="inferred from homology"/>
<dbReference type="EMBL" id="QEWR01000003">
    <property type="protein sequence ID" value="PWD83212.1"/>
    <property type="molecule type" value="Genomic_DNA"/>
</dbReference>
<dbReference type="GO" id="GO:0016491">
    <property type="term" value="F:oxidoreductase activity"/>
    <property type="evidence" value="ECO:0007669"/>
    <property type="project" value="UniProtKB-KW"/>
</dbReference>
<reference evidence="3 4" key="1">
    <citation type="journal article" date="2018" name="Genome Announc.">
        <title>Ignatzschineria cameli sp. nov., isolated from necrotic foot tissue of dromedaries (Camelus dromedarius) and associated maggots (Wohlfahrtia species) in Dubai.</title>
        <authorList>
            <person name="Tsang C.C."/>
            <person name="Tang J.Y."/>
            <person name="Fong J.Y."/>
            <person name="Kinne J."/>
            <person name="Lee H.H."/>
            <person name="Joseph M."/>
            <person name="Jose S."/>
            <person name="Schuster R.K."/>
            <person name="Tang Y."/>
            <person name="Sivakumar S."/>
            <person name="Chen J.H."/>
            <person name="Teng J.L."/>
            <person name="Lau S.K."/>
            <person name="Wernery U."/>
            <person name="Woo P.C."/>
        </authorList>
    </citation>
    <scope>NUCLEOTIDE SEQUENCE [LARGE SCALE GENOMIC DNA]</scope>
    <source>
        <strain evidence="3 4">KCTC 22643</strain>
    </source>
</reference>
<accession>A0A2U2AK60</accession>
<evidence type="ECO:0000313" key="3">
    <source>
        <dbReference type="EMBL" id="PWD83212.1"/>
    </source>
</evidence>
<name>A0A2U2AK60_9GAMM</name>
<dbReference type="InterPro" id="IPR043143">
    <property type="entry name" value="Mal/L-sulf/L-lact_DH-like_NADP"/>
</dbReference>
<evidence type="ECO:0000256" key="2">
    <source>
        <dbReference type="ARBA" id="ARBA00023002"/>
    </source>
</evidence>
<dbReference type="Pfam" id="PF02615">
    <property type="entry name" value="Ldh_2"/>
    <property type="match status" value="1"/>
</dbReference>